<proteinExistence type="predicted"/>
<geneLocation type="plasmid" evidence="1">
    <name>p-HB236076</name>
</geneLocation>
<dbReference type="RefSeq" id="WP_306099629.1">
    <property type="nucleotide sequence ID" value="NZ_CP162602.1"/>
</dbReference>
<reference evidence="1" key="1">
    <citation type="submission" date="2024-07" db="EMBL/GenBank/DDBJ databases">
        <title>Genome Analysis of a Potential Novel Vibrio Species Secreting pH- and Thermo-stable Alginate Lyase and its Application in Producing Alginate Oligosaccharides.</title>
        <authorList>
            <person name="Huang H."/>
            <person name="Bao K."/>
        </authorList>
    </citation>
    <scope>NUCLEOTIDE SEQUENCE</scope>
    <source>
        <strain evidence="1">HB236076</strain>
        <plasmid evidence="1">p-HB236076</plasmid>
    </source>
</reference>
<organism evidence="1">
    <name type="scientific">Vibrio sp. HB236076</name>
    <dbReference type="NCBI Taxonomy" id="3232307"/>
    <lineage>
        <taxon>Bacteria</taxon>
        <taxon>Pseudomonadati</taxon>
        <taxon>Pseudomonadota</taxon>
        <taxon>Gammaproteobacteria</taxon>
        <taxon>Vibrionales</taxon>
        <taxon>Vibrionaceae</taxon>
        <taxon>Vibrio</taxon>
    </lineage>
</organism>
<dbReference type="AlphaFoldDB" id="A0AB39HKV4"/>
<dbReference type="EMBL" id="CP162602">
    <property type="protein sequence ID" value="XDK26716.1"/>
    <property type="molecule type" value="Genomic_DNA"/>
</dbReference>
<sequence length="336" mass="37282">MTKQANYTKYQKRVIKFLGDTLGTKTPFRYERAQNNHLKVLIDGVPKPLFTGSTPSDCKSLNNFMSEVKRELRALNTPQEEVGSSRAIKGEAQVSTSNFDEKLLQGCIKSLRNRLEVIKSKEEALVIEHKNVEVVSDSRLQSVKHVLSHGLQQAKQQRYVKPKEMKQFEQHLLKHLNFMLPTLAFYSDLLNSKSGYQAVKLSSDALPVAQMEKMVSQSDCAAGVVGNIYPIQESSFKEAALCVSQGESGSEQPEAEAPILAVESAAKGQAAQSLMALSSAERIAQFRSLSRAQSLSLIEEIEQAMALNREQDIESVVMLIKEKGLPLESIIARLEA</sequence>
<accession>A0AB39HKV4</accession>
<evidence type="ECO:0000313" key="1">
    <source>
        <dbReference type="EMBL" id="XDK26716.1"/>
    </source>
</evidence>
<keyword evidence="1" id="KW-0614">Plasmid</keyword>
<dbReference type="KEGG" id="vih:AB0763_16950"/>
<gene>
    <name evidence="1" type="ORF">AB0763_16950</name>
</gene>
<protein>
    <submittedName>
        <fullName evidence="1">Uncharacterized protein</fullName>
    </submittedName>
</protein>
<name>A0AB39HKV4_9VIBR</name>